<comment type="subcellular location">
    <subcellularLocation>
        <location evidence="1">Cell envelope</location>
    </subcellularLocation>
</comment>
<gene>
    <name evidence="5" type="ORF">GCM10009802_07530</name>
</gene>
<dbReference type="PANTHER" id="PTHR43649">
    <property type="entry name" value="ARABINOSE-BINDING PROTEIN-RELATED"/>
    <property type="match status" value="1"/>
</dbReference>
<comment type="caution">
    <text evidence="5">The sequence shown here is derived from an EMBL/GenBank/DDBJ whole genome shotgun (WGS) entry which is preliminary data.</text>
</comment>
<evidence type="ECO:0000256" key="1">
    <source>
        <dbReference type="ARBA" id="ARBA00004196"/>
    </source>
</evidence>
<dbReference type="Pfam" id="PF01547">
    <property type="entry name" value="SBP_bac_1"/>
    <property type="match status" value="1"/>
</dbReference>
<evidence type="ECO:0000313" key="5">
    <source>
        <dbReference type="EMBL" id="GAA2110427.1"/>
    </source>
</evidence>
<protein>
    <submittedName>
        <fullName evidence="5">Sugar ABC transporter substrate-binding protein</fullName>
    </submittedName>
</protein>
<evidence type="ECO:0000256" key="4">
    <source>
        <dbReference type="ARBA" id="ARBA00022729"/>
    </source>
</evidence>
<accession>A0ABN2XGU5</accession>
<evidence type="ECO:0000256" key="2">
    <source>
        <dbReference type="ARBA" id="ARBA00008520"/>
    </source>
</evidence>
<dbReference type="EMBL" id="BAAAPF010000009">
    <property type="protein sequence ID" value="GAA2110427.1"/>
    <property type="molecule type" value="Genomic_DNA"/>
</dbReference>
<sequence length="433" mass="46811">MRIPRTRGKAAGGPRHLIRGLGVLTALSLALTGCGSGGDSGDGDGKTRLRVSVWSMAETPEFQALFDAFEKSHPKVTIEPVDILADDYPDKVTTMLAGGDDTDVITVKNVTDYSRWSSRGQLADVTDAMPAGGEKDLAGLEAFDSDGSYYALPYRQDFWLLFYNKTLFDQAGVDYPEDLTWDEYVDVAEQLTEDGGDQVYGAYQHVWRSVVHAVAAAQNGGDQLSGDYDFFAEQYETALELQDSGSTLDFGTATAQQADYGTLFESGKAAMVPMGTWYAARLIEATQNGDTDVEWGMAPLPQRADATSTTTFGSPTSFGVNKKAANPDLAKEFVEFAAGEQGAEAITEIGVVPALQSSELIQKYLSLDGMPTDKLSAKAFEPDEIALEMPVSENTSDVDTILEEEHELIMVGEKSIEDGISSMSDRVHDEVLD</sequence>
<name>A0ABN2XGU5_9ACTN</name>
<dbReference type="InterPro" id="IPR006059">
    <property type="entry name" value="SBP"/>
</dbReference>
<proteinExistence type="inferred from homology"/>
<reference evidence="5 6" key="1">
    <citation type="journal article" date="2019" name="Int. J. Syst. Evol. Microbiol.">
        <title>The Global Catalogue of Microorganisms (GCM) 10K type strain sequencing project: providing services to taxonomists for standard genome sequencing and annotation.</title>
        <authorList>
            <consortium name="The Broad Institute Genomics Platform"/>
            <consortium name="The Broad Institute Genome Sequencing Center for Infectious Disease"/>
            <person name="Wu L."/>
            <person name="Ma J."/>
        </authorList>
    </citation>
    <scope>NUCLEOTIDE SEQUENCE [LARGE SCALE GENOMIC DNA]</scope>
    <source>
        <strain evidence="5 6">JCM 15481</strain>
    </source>
</reference>
<dbReference type="PROSITE" id="PS51257">
    <property type="entry name" value="PROKAR_LIPOPROTEIN"/>
    <property type="match status" value="1"/>
</dbReference>
<keyword evidence="3" id="KW-0813">Transport</keyword>
<evidence type="ECO:0000313" key="6">
    <source>
        <dbReference type="Proteomes" id="UP001500443"/>
    </source>
</evidence>
<comment type="similarity">
    <text evidence="2">Belongs to the bacterial solute-binding protein 1 family.</text>
</comment>
<dbReference type="Gene3D" id="3.40.190.10">
    <property type="entry name" value="Periplasmic binding protein-like II"/>
    <property type="match status" value="1"/>
</dbReference>
<evidence type="ECO:0000256" key="3">
    <source>
        <dbReference type="ARBA" id="ARBA00022448"/>
    </source>
</evidence>
<dbReference type="SUPFAM" id="SSF53850">
    <property type="entry name" value="Periplasmic binding protein-like II"/>
    <property type="match status" value="1"/>
</dbReference>
<dbReference type="CDD" id="cd13585">
    <property type="entry name" value="PBP2_TMBP_like"/>
    <property type="match status" value="1"/>
</dbReference>
<keyword evidence="6" id="KW-1185">Reference proteome</keyword>
<keyword evidence="4" id="KW-0732">Signal</keyword>
<dbReference type="Proteomes" id="UP001500443">
    <property type="component" value="Unassembled WGS sequence"/>
</dbReference>
<dbReference type="PANTHER" id="PTHR43649:SF31">
    <property type="entry name" value="SN-GLYCEROL-3-PHOSPHATE-BINDING PERIPLASMIC PROTEIN UGPB"/>
    <property type="match status" value="1"/>
</dbReference>
<dbReference type="RefSeq" id="WP_344287827.1">
    <property type="nucleotide sequence ID" value="NZ_BAAAPF010000009.1"/>
</dbReference>
<dbReference type="InterPro" id="IPR050490">
    <property type="entry name" value="Bact_solute-bd_prot1"/>
</dbReference>
<organism evidence="5 6">
    <name type="scientific">Streptomyces synnematoformans</name>
    <dbReference type="NCBI Taxonomy" id="415721"/>
    <lineage>
        <taxon>Bacteria</taxon>
        <taxon>Bacillati</taxon>
        <taxon>Actinomycetota</taxon>
        <taxon>Actinomycetes</taxon>
        <taxon>Kitasatosporales</taxon>
        <taxon>Streptomycetaceae</taxon>
        <taxon>Streptomyces</taxon>
    </lineage>
</organism>